<name>A0ABS7TR81_9BACT</name>
<dbReference type="Pfam" id="PF04542">
    <property type="entry name" value="Sigma70_r2"/>
    <property type="match status" value="1"/>
</dbReference>
<dbReference type="InterPro" id="IPR013249">
    <property type="entry name" value="RNA_pol_sigma70_r4_t2"/>
</dbReference>
<keyword evidence="4" id="KW-0238">DNA-binding</keyword>
<feature type="domain" description="RNA polymerase sigma-70 region 2" evidence="7">
    <location>
        <begin position="14"/>
        <end position="78"/>
    </location>
</feature>
<evidence type="ECO:0000256" key="3">
    <source>
        <dbReference type="ARBA" id="ARBA00023082"/>
    </source>
</evidence>
<sequence length="492" mass="51473">MPPCSPDPEFAAFFRAHFTYVHQNLRRLGVTAAAVEDAAQEVFLVVLRRSDAPITSVRGWLFGIVRRIAWRYRRGASRRERLVHALSLEPVRRVDGDAQLLEREATALLDRFLARLDDDKRAVFVLAELEQQSAGEIASALGIKENTVYSRLRAARQEFDRSCARLRVREQWSVEREAVLSQARRGHTPSAGARERVLAGLLVPGLWGMSSGSASAGTSAAPGAGVVSGFVGAPLVASLGLALLALTGGGAVQHEASAAAAVEVAVGRVGARAGEVEEVSGDRSATSAGEEVSGDRSEANAGEDVLEDRSEASAGGAEDGREVGTAAGPGAASTGGPVLGDRMTNGGDVPEDSPGQAGADGRRDRRRAARATPAPRERRGAEPVPLLAKTSASDELAREAALVAAARRAIRDGAWAQAQTLLATHAREFPEGTLRDERRLSQIVATCASGQVDAARAEAERLAREQPALARKAASLCPAAAVSSTTGKGAGD</sequence>
<dbReference type="Gene3D" id="1.10.10.10">
    <property type="entry name" value="Winged helix-like DNA-binding domain superfamily/Winged helix DNA-binding domain"/>
    <property type="match status" value="1"/>
</dbReference>
<evidence type="ECO:0000256" key="1">
    <source>
        <dbReference type="ARBA" id="ARBA00010641"/>
    </source>
</evidence>
<dbReference type="Proteomes" id="UP001139031">
    <property type="component" value="Unassembled WGS sequence"/>
</dbReference>
<keyword evidence="3" id="KW-0731">Sigma factor</keyword>
<dbReference type="SUPFAM" id="SSF88946">
    <property type="entry name" value="Sigma2 domain of RNA polymerase sigma factors"/>
    <property type="match status" value="1"/>
</dbReference>
<dbReference type="RefSeq" id="WP_224192527.1">
    <property type="nucleotide sequence ID" value="NZ_JAIRAU010000019.1"/>
</dbReference>
<dbReference type="InterPro" id="IPR007627">
    <property type="entry name" value="RNA_pol_sigma70_r2"/>
</dbReference>
<dbReference type="InterPro" id="IPR014284">
    <property type="entry name" value="RNA_pol_sigma-70_dom"/>
</dbReference>
<dbReference type="PANTHER" id="PTHR43133">
    <property type="entry name" value="RNA POLYMERASE ECF-TYPE SIGMA FACTO"/>
    <property type="match status" value="1"/>
</dbReference>
<reference evidence="9" key="1">
    <citation type="submission" date="2021-08" db="EMBL/GenBank/DDBJ databases">
        <authorList>
            <person name="Stevens D.C."/>
        </authorList>
    </citation>
    <scope>NUCLEOTIDE SEQUENCE</scope>
    <source>
        <strain evidence="9">DSM 53165</strain>
    </source>
</reference>
<keyword evidence="5" id="KW-0804">Transcription</keyword>
<dbReference type="EMBL" id="JAIRAU010000019">
    <property type="protein sequence ID" value="MBZ5710757.1"/>
    <property type="molecule type" value="Genomic_DNA"/>
</dbReference>
<dbReference type="NCBIfam" id="TIGR02937">
    <property type="entry name" value="sigma70-ECF"/>
    <property type="match status" value="1"/>
</dbReference>
<dbReference type="CDD" id="cd06171">
    <property type="entry name" value="Sigma70_r4"/>
    <property type="match status" value="1"/>
</dbReference>
<dbReference type="InterPro" id="IPR013325">
    <property type="entry name" value="RNA_pol_sigma_r2"/>
</dbReference>
<feature type="compositionally biased region" description="Low complexity" evidence="6">
    <location>
        <begin position="324"/>
        <end position="336"/>
    </location>
</feature>
<evidence type="ECO:0000313" key="9">
    <source>
        <dbReference type="EMBL" id="MBZ5710757.1"/>
    </source>
</evidence>
<evidence type="ECO:0000259" key="7">
    <source>
        <dbReference type="Pfam" id="PF04542"/>
    </source>
</evidence>
<dbReference type="InterPro" id="IPR039425">
    <property type="entry name" value="RNA_pol_sigma-70-like"/>
</dbReference>
<evidence type="ECO:0000256" key="5">
    <source>
        <dbReference type="ARBA" id="ARBA00023163"/>
    </source>
</evidence>
<comment type="caution">
    <text evidence="9">The sequence shown here is derived from an EMBL/GenBank/DDBJ whole genome shotgun (WGS) entry which is preliminary data.</text>
</comment>
<accession>A0ABS7TR81</accession>
<gene>
    <name evidence="9" type="ORF">K7C98_15960</name>
</gene>
<dbReference type="InterPro" id="IPR036388">
    <property type="entry name" value="WH-like_DNA-bd_sf"/>
</dbReference>
<evidence type="ECO:0000256" key="2">
    <source>
        <dbReference type="ARBA" id="ARBA00023015"/>
    </source>
</evidence>
<evidence type="ECO:0000313" key="10">
    <source>
        <dbReference type="Proteomes" id="UP001139031"/>
    </source>
</evidence>
<feature type="region of interest" description="Disordered" evidence="6">
    <location>
        <begin position="275"/>
        <end position="393"/>
    </location>
</feature>
<feature type="domain" description="RNA polymerase sigma factor 70 region 4 type 2" evidence="8">
    <location>
        <begin position="108"/>
        <end position="157"/>
    </location>
</feature>
<evidence type="ECO:0000256" key="4">
    <source>
        <dbReference type="ARBA" id="ARBA00023125"/>
    </source>
</evidence>
<dbReference type="PANTHER" id="PTHR43133:SF8">
    <property type="entry name" value="RNA POLYMERASE SIGMA FACTOR HI_1459-RELATED"/>
    <property type="match status" value="1"/>
</dbReference>
<protein>
    <submittedName>
        <fullName evidence="9">RNA polymerase sigma factor</fullName>
    </submittedName>
</protein>
<dbReference type="SUPFAM" id="SSF88659">
    <property type="entry name" value="Sigma3 and sigma4 domains of RNA polymerase sigma factors"/>
    <property type="match status" value="1"/>
</dbReference>
<keyword evidence="10" id="KW-1185">Reference proteome</keyword>
<dbReference type="Pfam" id="PF08281">
    <property type="entry name" value="Sigma70_r4_2"/>
    <property type="match status" value="1"/>
</dbReference>
<proteinExistence type="inferred from homology"/>
<evidence type="ECO:0000259" key="8">
    <source>
        <dbReference type="Pfam" id="PF08281"/>
    </source>
</evidence>
<dbReference type="Gene3D" id="1.10.1740.10">
    <property type="match status" value="1"/>
</dbReference>
<evidence type="ECO:0000256" key="6">
    <source>
        <dbReference type="SAM" id="MobiDB-lite"/>
    </source>
</evidence>
<organism evidence="9 10">
    <name type="scientific">Nannocystis pusilla</name>
    <dbReference type="NCBI Taxonomy" id="889268"/>
    <lineage>
        <taxon>Bacteria</taxon>
        <taxon>Pseudomonadati</taxon>
        <taxon>Myxococcota</taxon>
        <taxon>Polyangia</taxon>
        <taxon>Nannocystales</taxon>
        <taxon>Nannocystaceae</taxon>
        <taxon>Nannocystis</taxon>
    </lineage>
</organism>
<keyword evidence="2" id="KW-0805">Transcription regulation</keyword>
<comment type="similarity">
    <text evidence="1">Belongs to the sigma-70 factor family. ECF subfamily.</text>
</comment>
<dbReference type="InterPro" id="IPR013324">
    <property type="entry name" value="RNA_pol_sigma_r3/r4-like"/>
</dbReference>